<dbReference type="AlphaFoldDB" id="A0A850ETG5"/>
<dbReference type="InterPro" id="IPR029058">
    <property type="entry name" value="AB_hydrolase_fold"/>
</dbReference>
<organism evidence="3 4">
    <name type="scientific">Paenibacillus agri</name>
    <dbReference type="NCBI Taxonomy" id="2744309"/>
    <lineage>
        <taxon>Bacteria</taxon>
        <taxon>Bacillati</taxon>
        <taxon>Bacillota</taxon>
        <taxon>Bacilli</taxon>
        <taxon>Bacillales</taxon>
        <taxon>Paenibacillaceae</taxon>
        <taxon>Paenibacillus</taxon>
    </lineage>
</organism>
<reference evidence="3" key="1">
    <citation type="submission" date="2020-06" db="EMBL/GenBank/DDBJ databases">
        <title>Paenibacillus sp. nov., isolated from soil.</title>
        <authorList>
            <person name="Seo Y.L."/>
        </authorList>
    </citation>
    <scope>NUCLEOTIDE SEQUENCE [LARGE SCALE GENOMIC DNA]</scope>
    <source>
        <strain evidence="3">JW14</strain>
    </source>
</reference>
<comment type="caution">
    <text evidence="3">The sequence shown here is derived from an EMBL/GenBank/DDBJ whole genome shotgun (WGS) entry which is preliminary data.</text>
</comment>
<dbReference type="InterPro" id="IPR000073">
    <property type="entry name" value="AB_hydrolase_1"/>
</dbReference>
<feature type="domain" description="AB hydrolase-1" evidence="2">
    <location>
        <begin position="31"/>
        <end position="234"/>
    </location>
</feature>
<keyword evidence="4" id="KW-1185">Reference proteome</keyword>
<dbReference type="InterPro" id="IPR050266">
    <property type="entry name" value="AB_hydrolase_sf"/>
</dbReference>
<sequence length="256" mass="28827">MPHTLINGYNMHFKDCGKGTAIIFIHPPVLTSLNFQYQMKLSANFRTLAFDIRGHGQSEASRKEITYPLITQDIRELMNRLKIEKAFICGYSTGGSVVLDFLLTCPERALGGIVIGGMSEVSDKKLRNKISRGRFFSQIGAVGVIAFSTAWSQGKLKLSLIRSLFNDARKANAKNAEQYYQYSLDYNCTAQLGKIQQPVLLVYGEKDTLFHPYAKLLKERLPKSELVFIKNSKHQIPTKAADELNELIELFILTKG</sequence>
<dbReference type="PANTHER" id="PTHR43798:SF31">
    <property type="entry name" value="AB HYDROLASE SUPERFAMILY PROTEIN YCLE"/>
    <property type="match status" value="1"/>
</dbReference>
<dbReference type="GO" id="GO:0016020">
    <property type="term" value="C:membrane"/>
    <property type="evidence" value="ECO:0007669"/>
    <property type="project" value="TreeGrafter"/>
</dbReference>
<dbReference type="RefSeq" id="WP_175373246.1">
    <property type="nucleotide sequence ID" value="NZ_JABWCS010000216.1"/>
</dbReference>
<evidence type="ECO:0000313" key="3">
    <source>
        <dbReference type="EMBL" id="NUU62797.1"/>
    </source>
</evidence>
<evidence type="ECO:0000313" key="4">
    <source>
        <dbReference type="Proteomes" id="UP000564806"/>
    </source>
</evidence>
<proteinExistence type="predicted"/>
<dbReference type="EMBL" id="JABWCS010000216">
    <property type="protein sequence ID" value="NUU62797.1"/>
    <property type="molecule type" value="Genomic_DNA"/>
</dbReference>
<protein>
    <submittedName>
        <fullName evidence="3">Alpha/beta hydrolase</fullName>
    </submittedName>
</protein>
<keyword evidence="1 3" id="KW-0378">Hydrolase</keyword>
<dbReference type="Proteomes" id="UP000564806">
    <property type="component" value="Unassembled WGS sequence"/>
</dbReference>
<dbReference type="PANTHER" id="PTHR43798">
    <property type="entry name" value="MONOACYLGLYCEROL LIPASE"/>
    <property type="match status" value="1"/>
</dbReference>
<evidence type="ECO:0000256" key="1">
    <source>
        <dbReference type="ARBA" id="ARBA00022801"/>
    </source>
</evidence>
<dbReference type="Gene3D" id="3.40.50.1820">
    <property type="entry name" value="alpha/beta hydrolase"/>
    <property type="match status" value="1"/>
</dbReference>
<dbReference type="GO" id="GO:0016787">
    <property type="term" value="F:hydrolase activity"/>
    <property type="evidence" value="ECO:0007669"/>
    <property type="project" value="UniProtKB-KW"/>
</dbReference>
<name>A0A850ETG5_9BACL</name>
<dbReference type="Pfam" id="PF00561">
    <property type="entry name" value="Abhydrolase_1"/>
    <property type="match status" value="1"/>
</dbReference>
<evidence type="ECO:0000259" key="2">
    <source>
        <dbReference type="Pfam" id="PF00561"/>
    </source>
</evidence>
<dbReference type="PRINTS" id="PR00111">
    <property type="entry name" value="ABHYDROLASE"/>
</dbReference>
<gene>
    <name evidence="3" type="ORF">HPT30_20840</name>
</gene>
<dbReference type="SUPFAM" id="SSF53474">
    <property type="entry name" value="alpha/beta-Hydrolases"/>
    <property type="match status" value="1"/>
</dbReference>
<accession>A0A850ETG5</accession>